<dbReference type="Pfam" id="PF11911">
    <property type="entry name" value="DUF3429"/>
    <property type="match status" value="1"/>
</dbReference>
<feature type="transmembrane region" description="Helical" evidence="1">
    <location>
        <begin position="38"/>
        <end position="57"/>
    </location>
</feature>
<feature type="transmembrane region" description="Helical" evidence="1">
    <location>
        <begin position="69"/>
        <end position="86"/>
    </location>
</feature>
<protein>
    <recommendedName>
        <fullName evidence="4">DUF3429 domain-containing protein</fullName>
    </recommendedName>
</protein>
<dbReference type="InterPro" id="IPR021836">
    <property type="entry name" value="DUF3429"/>
</dbReference>
<dbReference type="EMBL" id="AJWN02000043">
    <property type="protein sequence ID" value="OEE61776.1"/>
    <property type="molecule type" value="Genomic_DNA"/>
</dbReference>
<name>A0A1E5C8H1_9GAMM</name>
<dbReference type="AlphaFoldDB" id="A0A1E5C8H1"/>
<gene>
    <name evidence="2" type="ORF">A1OK_08435</name>
</gene>
<dbReference type="RefSeq" id="WP_016960376.1">
    <property type="nucleotide sequence ID" value="NZ_AJWN02000043.1"/>
</dbReference>
<keyword evidence="3" id="KW-1185">Reference proteome</keyword>
<reference evidence="2 3" key="1">
    <citation type="journal article" date="2012" name="Science">
        <title>Ecological populations of bacteria act as socially cohesive units of antibiotic production and resistance.</title>
        <authorList>
            <person name="Cordero O.X."/>
            <person name="Wildschutte H."/>
            <person name="Kirkup B."/>
            <person name="Proehl S."/>
            <person name="Ngo L."/>
            <person name="Hussain F."/>
            <person name="Le Roux F."/>
            <person name="Mincer T."/>
            <person name="Polz M.F."/>
        </authorList>
    </citation>
    <scope>NUCLEOTIDE SEQUENCE [LARGE SCALE GENOMIC DNA]</scope>
    <source>
        <strain evidence="2 3">FF-454</strain>
    </source>
</reference>
<keyword evidence="1" id="KW-1133">Transmembrane helix</keyword>
<dbReference type="Proteomes" id="UP000095039">
    <property type="component" value="Unassembled WGS sequence"/>
</dbReference>
<feature type="transmembrane region" description="Helical" evidence="1">
    <location>
        <begin position="7"/>
        <end position="26"/>
    </location>
</feature>
<accession>A0A1E5C8H1</accession>
<feature type="transmembrane region" description="Helical" evidence="1">
    <location>
        <begin position="123"/>
        <end position="141"/>
    </location>
</feature>
<feature type="transmembrane region" description="Helical" evidence="1">
    <location>
        <begin position="92"/>
        <end position="111"/>
    </location>
</feature>
<evidence type="ECO:0000313" key="2">
    <source>
        <dbReference type="EMBL" id="OEE61776.1"/>
    </source>
</evidence>
<dbReference type="PANTHER" id="PTHR15887">
    <property type="entry name" value="TRANSMEMBRANE PROTEIN 69"/>
    <property type="match status" value="1"/>
</dbReference>
<organism evidence="2 3">
    <name type="scientific">Enterovibrio norvegicus FF-454</name>
    <dbReference type="NCBI Taxonomy" id="1185651"/>
    <lineage>
        <taxon>Bacteria</taxon>
        <taxon>Pseudomonadati</taxon>
        <taxon>Pseudomonadota</taxon>
        <taxon>Gammaproteobacteria</taxon>
        <taxon>Vibrionales</taxon>
        <taxon>Vibrionaceae</taxon>
        <taxon>Enterovibrio</taxon>
    </lineage>
</organism>
<evidence type="ECO:0000313" key="3">
    <source>
        <dbReference type="Proteomes" id="UP000095039"/>
    </source>
</evidence>
<comment type="caution">
    <text evidence="2">The sequence shown here is derived from an EMBL/GenBank/DDBJ whole genome shotgun (WGS) entry which is preliminary data.</text>
</comment>
<keyword evidence="1" id="KW-0472">Membrane</keyword>
<keyword evidence="1" id="KW-0812">Transmembrane</keyword>
<proteinExistence type="predicted"/>
<dbReference type="PANTHER" id="PTHR15887:SF1">
    <property type="entry name" value="TRANSMEMBRANE PROTEIN 69"/>
    <property type="match status" value="1"/>
</dbReference>
<sequence length="154" mass="16722">MKKTALIYGAMGLIPFVAFGILLPIWPIDWQSALVHTFLSYSAVILAFLSGAVWGMTISGAKPDKPTNGLTVGIVFSLVAVGALLMPYPYSLYLLIGSFVILFALEVGLMFKGIYPFWYTLMRAALTAVVVVCHIFLLYWLEGIGLSGLPSQAI</sequence>
<evidence type="ECO:0000256" key="1">
    <source>
        <dbReference type="SAM" id="Phobius"/>
    </source>
</evidence>
<evidence type="ECO:0008006" key="4">
    <source>
        <dbReference type="Google" id="ProtNLM"/>
    </source>
</evidence>